<dbReference type="PROSITE" id="PS01045">
    <property type="entry name" value="SQUALEN_PHYTOEN_SYN_2"/>
    <property type="match status" value="1"/>
</dbReference>
<dbReference type="GO" id="GO:0051996">
    <property type="term" value="F:squalene synthase [NAD(P)H] activity"/>
    <property type="evidence" value="ECO:0007669"/>
    <property type="project" value="InterPro"/>
</dbReference>
<dbReference type="PATRIC" id="fig|1225176.3.peg.2027"/>
<gene>
    <name evidence="2" type="ORF">B879_01901</name>
</gene>
<dbReference type="InterPro" id="IPR044843">
    <property type="entry name" value="Trans_IPPS_bact-type"/>
</dbReference>
<sequence>MGMDAKMLFDQTTMECSKLITQRYSTSFTLGIKTLEKKFHLPIYAIYGFVRYADEIVDTFHDKDKKTLLQQFKKDTYEAIEQKISLNPVLHAFQLIVNQYQIDLDLIEAFLKSMEMDLDFKTYNDSKYHEYIYGSAEVVGLMCLKVFVEGNQAEYEKLREPACKLGAAFQKVNFLRDIKSDYEERGRVYFPGVDFNTFDKTAKELIEEDIQKDFDEALDGIRKLPNGAKLGVKVAYLYYQKLFDKIKGLPPETITQERIRIPNARKLSLLLGTYFGMKLGFG</sequence>
<comment type="caution">
    <text evidence="2">The sequence shown here is derived from an EMBL/GenBank/DDBJ whole genome shotgun (WGS) entry which is preliminary data.</text>
</comment>
<evidence type="ECO:0000313" key="3">
    <source>
        <dbReference type="Proteomes" id="UP000004478"/>
    </source>
</evidence>
<dbReference type="InterPro" id="IPR002060">
    <property type="entry name" value="Squ/phyt_synthse"/>
</dbReference>
<dbReference type="InterPro" id="IPR008949">
    <property type="entry name" value="Isoprenoid_synthase_dom_sf"/>
</dbReference>
<dbReference type="SFLD" id="SFLDG01212">
    <property type="entry name" value="Phytoene_synthase_like"/>
    <property type="match status" value="1"/>
</dbReference>
<protein>
    <submittedName>
        <fullName evidence="2">Squalene synthase HpnD</fullName>
    </submittedName>
</protein>
<dbReference type="InterPro" id="IPR033904">
    <property type="entry name" value="Trans_IPPS_HH"/>
</dbReference>
<name>K1LZG5_CECL9</name>
<organism evidence="2 3">
    <name type="scientific">Cecembia lonarensis (strain CCUG 58316 / KCTC 22772 / LW9)</name>
    <dbReference type="NCBI Taxonomy" id="1225176"/>
    <lineage>
        <taxon>Bacteria</taxon>
        <taxon>Pseudomonadati</taxon>
        <taxon>Bacteroidota</taxon>
        <taxon>Cytophagia</taxon>
        <taxon>Cytophagales</taxon>
        <taxon>Cyclobacteriaceae</taxon>
        <taxon>Cecembia</taxon>
    </lineage>
</organism>
<dbReference type="SFLD" id="SFLDS00005">
    <property type="entry name" value="Isoprenoid_Synthase_Type_I"/>
    <property type="match status" value="1"/>
</dbReference>
<dbReference type="SUPFAM" id="SSF48576">
    <property type="entry name" value="Terpenoid synthases"/>
    <property type="match status" value="1"/>
</dbReference>
<dbReference type="CDD" id="cd00683">
    <property type="entry name" value="Trans_IPPS_HH"/>
    <property type="match status" value="1"/>
</dbReference>
<dbReference type="SFLD" id="SFLDG01018">
    <property type="entry name" value="Squalene/Phytoene_Synthase_Lik"/>
    <property type="match status" value="1"/>
</dbReference>
<accession>K1LZG5</accession>
<evidence type="ECO:0000313" key="2">
    <source>
        <dbReference type="EMBL" id="EKB49504.1"/>
    </source>
</evidence>
<keyword evidence="1" id="KW-0808">Transferase</keyword>
<dbReference type="PANTHER" id="PTHR31480">
    <property type="entry name" value="BIFUNCTIONAL LYCOPENE CYCLASE/PHYTOENE SYNTHASE"/>
    <property type="match status" value="1"/>
</dbReference>
<dbReference type="GO" id="GO:0016117">
    <property type="term" value="P:carotenoid biosynthetic process"/>
    <property type="evidence" value="ECO:0007669"/>
    <property type="project" value="UniProtKB-ARBA"/>
</dbReference>
<dbReference type="Pfam" id="PF00494">
    <property type="entry name" value="SQS_PSY"/>
    <property type="match status" value="1"/>
</dbReference>
<keyword evidence="3" id="KW-1185">Reference proteome</keyword>
<dbReference type="Gene3D" id="1.10.600.10">
    <property type="entry name" value="Farnesyl Diphosphate Synthase"/>
    <property type="match status" value="1"/>
</dbReference>
<reference evidence="2 3" key="1">
    <citation type="journal article" date="2012" name="J. Bacteriol.">
        <title>Draft Genome Sequence of Cecembia lonarensis Strain LW9T, Isolated from Lonar Lake, a Haloalkaline Lake in India.</title>
        <authorList>
            <person name="Shivaji S."/>
            <person name="Ara S."/>
            <person name="Singh A."/>
            <person name="Pinnaka A.K."/>
        </authorList>
    </citation>
    <scope>NUCLEOTIDE SEQUENCE [LARGE SCALE GENOMIC DNA]</scope>
    <source>
        <strain evidence="2 3">LW9</strain>
    </source>
</reference>
<dbReference type="AlphaFoldDB" id="K1LZG5"/>
<dbReference type="EMBL" id="AMGM01000024">
    <property type="protein sequence ID" value="EKB49504.1"/>
    <property type="molecule type" value="Genomic_DNA"/>
</dbReference>
<dbReference type="InterPro" id="IPR019845">
    <property type="entry name" value="Squalene/phytoene_synthase_CS"/>
</dbReference>
<evidence type="ECO:0000256" key="1">
    <source>
        <dbReference type="ARBA" id="ARBA00022679"/>
    </source>
</evidence>
<proteinExistence type="predicted"/>
<dbReference type="GO" id="GO:0004311">
    <property type="term" value="F:geranylgeranyl diphosphate synthase activity"/>
    <property type="evidence" value="ECO:0007669"/>
    <property type="project" value="InterPro"/>
</dbReference>
<dbReference type="Proteomes" id="UP000004478">
    <property type="component" value="Unassembled WGS sequence"/>
</dbReference>